<evidence type="ECO:0000313" key="3">
    <source>
        <dbReference type="Proteomes" id="UP000240608"/>
    </source>
</evidence>
<comment type="caution">
    <text evidence="2">The sequence shown here is derived from an EMBL/GenBank/DDBJ whole genome shotgun (WGS) entry which is preliminary data.</text>
</comment>
<name>A0A2T4DRA9_9BACT</name>
<sequence>MKSKIFFAPPELNKKYTYWISGIGQVRFKEKSIFIKIVLYKLSELVKPSEFEFDMNQLASWKPIVLWIDIGMMPDISIGCFIHKTKLLPPKKNLKKLRITNLGLEEEKGVSYSKLKSIYDFRIDVTKKELDDKIVKIPSYGFPFSKLKDLPCLYYAHHEEHKLYVIPSIEVIRFYFFTSTEIANLLCGYYIKEHMLANPKLSSTYRNAKYDGTDFIQLSKHVPNEDVLTVARIYLYENALRAANMIRNSIVSSTIDEEGGFPRSFFPFNDSSNIDVNTIEMGTITIDGPYKGYSAELISRIESCDYKFLQNGFEWHRDNDNSKADQTDADKRKGSRQGDPPKDTNELNIRGSQQPHNPSKRKKKLKLNSSRFSGAPDKDKLRYRFKTEQKTVTEGRVVKQEDSDEETFSQDTSGEAPTGSGSIGNKPPFNIETDKQRKNREDRESYIRFFNNLSKRFQEDSQFKINTYSLFFNETKWSNQFITRKMERFSTGKKIRDYDYLPVIRYKWEGRREVKFIRIQVKTSGSLFYLFDVIQREGTADPPTLLFLVNKPDYSDITENEFQEIFLLFAQKRKMELPNDKLRMFERDTSRRIFILREVDKDQKGKGMKTTYKEAEQSYLAIKQKINNKI</sequence>
<proteinExistence type="predicted"/>
<feature type="compositionally biased region" description="Basic and acidic residues" evidence="1">
    <location>
        <begin position="317"/>
        <end position="332"/>
    </location>
</feature>
<evidence type="ECO:0000256" key="1">
    <source>
        <dbReference type="SAM" id="MobiDB-lite"/>
    </source>
</evidence>
<dbReference type="AlphaFoldDB" id="A0A2T4DRA9"/>
<accession>A0A2T4DRA9</accession>
<reference evidence="2 3" key="1">
    <citation type="submission" date="2018-03" db="EMBL/GenBank/DDBJ databases">
        <title>Cross-interface Injection: A General Nanoliter Liquid Handling Method Applied to Single Cells Genome Amplification Automated Nanoliter Liquid Handling Applied to Single Cell Multiple Displacement Amplification.</title>
        <authorList>
            <person name="Yun J."/>
            <person name="Xu P."/>
            <person name="Xu J."/>
            <person name="Dai X."/>
            <person name="Wang Y."/>
            <person name="Zheng X."/>
            <person name="Cao C."/>
            <person name="Yi Q."/>
            <person name="Zhu Y."/>
            <person name="Wang L."/>
            <person name="Dong Z."/>
            <person name="Huang Y."/>
            <person name="Huang L."/>
            <person name="Du W."/>
        </authorList>
    </citation>
    <scope>NUCLEOTIDE SEQUENCE [LARGE SCALE GENOMIC DNA]</scope>
    <source>
        <strain evidence="2 3">Z-D1-2</strain>
    </source>
</reference>
<feature type="compositionally biased region" description="Polar residues" evidence="1">
    <location>
        <begin position="346"/>
        <end position="357"/>
    </location>
</feature>
<evidence type="ECO:0000313" key="2">
    <source>
        <dbReference type="EMBL" id="PTB96337.1"/>
    </source>
</evidence>
<dbReference type="Proteomes" id="UP000240608">
    <property type="component" value="Unassembled WGS sequence"/>
</dbReference>
<feature type="region of interest" description="Disordered" evidence="1">
    <location>
        <begin position="317"/>
        <end position="440"/>
    </location>
</feature>
<organism evidence="2 3">
    <name type="scientific">Marivirga lumbricoides</name>
    <dbReference type="NCBI Taxonomy" id="1046115"/>
    <lineage>
        <taxon>Bacteria</taxon>
        <taxon>Pseudomonadati</taxon>
        <taxon>Bacteroidota</taxon>
        <taxon>Cytophagia</taxon>
        <taxon>Cytophagales</taxon>
        <taxon>Marivirgaceae</taxon>
        <taxon>Marivirga</taxon>
    </lineage>
</organism>
<gene>
    <name evidence="2" type="ORF">C9994_07775</name>
</gene>
<evidence type="ECO:0008006" key="4">
    <source>
        <dbReference type="Google" id="ProtNLM"/>
    </source>
</evidence>
<dbReference type="EMBL" id="PYVU01000055">
    <property type="protein sequence ID" value="PTB96337.1"/>
    <property type="molecule type" value="Genomic_DNA"/>
</dbReference>
<feature type="compositionally biased region" description="Basic and acidic residues" evidence="1">
    <location>
        <begin position="376"/>
        <end position="401"/>
    </location>
</feature>
<protein>
    <recommendedName>
        <fullName evidence="4">TnsE C-terminal domain-containing protein</fullName>
    </recommendedName>
</protein>